<evidence type="ECO:0000313" key="2">
    <source>
        <dbReference type="Proteomes" id="UP000887013"/>
    </source>
</evidence>
<dbReference type="GO" id="GO:0003676">
    <property type="term" value="F:nucleic acid binding"/>
    <property type="evidence" value="ECO:0007669"/>
    <property type="project" value="InterPro"/>
</dbReference>
<sequence>MQQAIQKVLDNYDRTTDVCIAHIKETETSSRHANGRKIHSRKLNEHLIIIHQTNRLQNKHELLNLKDGGFEICIDGWGLNGKIGAASVFFIRDSKIKKELFRLEDHSTVFQVKSLALLKAIEWCYKHSTTFKVNIFSDLLSVLVSLENSDKKNHRFKIKRQRSRRSQHERDLTYTSRKPTMVQKATKLRMKPLRKWLNFQ</sequence>
<dbReference type="InterPro" id="IPR012337">
    <property type="entry name" value="RNaseH-like_sf"/>
</dbReference>
<dbReference type="SUPFAM" id="SSF53098">
    <property type="entry name" value="Ribonuclease H-like"/>
    <property type="match status" value="1"/>
</dbReference>
<dbReference type="InterPro" id="IPR036397">
    <property type="entry name" value="RNaseH_sf"/>
</dbReference>
<dbReference type="EMBL" id="BMAW01063875">
    <property type="protein sequence ID" value="GFT42246.1"/>
    <property type="molecule type" value="Genomic_DNA"/>
</dbReference>
<proteinExistence type="predicted"/>
<organism evidence="1 2">
    <name type="scientific">Nephila pilipes</name>
    <name type="common">Giant wood spider</name>
    <name type="synonym">Nephila maculata</name>
    <dbReference type="NCBI Taxonomy" id="299642"/>
    <lineage>
        <taxon>Eukaryota</taxon>
        <taxon>Metazoa</taxon>
        <taxon>Ecdysozoa</taxon>
        <taxon>Arthropoda</taxon>
        <taxon>Chelicerata</taxon>
        <taxon>Arachnida</taxon>
        <taxon>Araneae</taxon>
        <taxon>Araneomorphae</taxon>
        <taxon>Entelegynae</taxon>
        <taxon>Araneoidea</taxon>
        <taxon>Nephilidae</taxon>
        <taxon>Nephila</taxon>
    </lineage>
</organism>
<gene>
    <name evidence="1" type="ORF">NPIL_603791</name>
</gene>
<dbReference type="AlphaFoldDB" id="A0A8X6P0L8"/>
<evidence type="ECO:0000313" key="1">
    <source>
        <dbReference type="EMBL" id="GFT42246.1"/>
    </source>
</evidence>
<reference evidence="1" key="1">
    <citation type="submission" date="2020-08" db="EMBL/GenBank/DDBJ databases">
        <title>Multicomponent nature underlies the extraordinary mechanical properties of spider dragline silk.</title>
        <authorList>
            <person name="Kono N."/>
            <person name="Nakamura H."/>
            <person name="Mori M."/>
            <person name="Yoshida Y."/>
            <person name="Ohtoshi R."/>
            <person name="Malay A.D."/>
            <person name="Moran D.A.P."/>
            <person name="Tomita M."/>
            <person name="Numata K."/>
            <person name="Arakawa K."/>
        </authorList>
    </citation>
    <scope>NUCLEOTIDE SEQUENCE</scope>
</reference>
<dbReference type="Proteomes" id="UP000887013">
    <property type="component" value="Unassembled WGS sequence"/>
</dbReference>
<name>A0A8X6P0L8_NEPPI</name>
<comment type="caution">
    <text evidence="1">The sequence shown here is derived from an EMBL/GenBank/DDBJ whole genome shotgun (WGS) entry which is preliminary data.</text>
</comment>
<dbReference type="OrthoDB" id="8063525at2759"/>
<keyword evidence="2" id="KW-1185">Reference proteome</keyword>
<accession>A0A8X6P0L8</accession>
<evidence type="ECO:0008006" key="3">
    <source>
        <dbReference type="Google" id="ProtNLM"/>
    </source>
</evidence>
<dbReference type="Gene3D" id="3.30.420.10">
    <property type="entry name" value="Ribonuclease H-like superfamily/Ribonuclease H"/>
    <property type="match status" value="1"/>
</dbReference>
<protein>
    <recommendedName>
        <fullName evidence="3">RNase H type-1 domain-containing protein</fullName>
    </recommendedName>
</protein>